<accession>A0AAV0V3U7</accession>
<protein>
    <submittedName>
        <fullName evidence="1">Uncharacterized protein</fullName>
    </submittedName>
</protein>
<dbReference type="EMBL" id="CANTFM010001579">
    <property type="protein sequence ID" value="CAI5741459.1"/>
    <property type="molecule type" value="Genomic_DNA"/>
</dbReference>
<evidence type="ECO:0000313" key="1">
    <source>
        <dbReference type="EMBL" id="CAI5741459.1"/>
    </source>
</evidence>
<keyword evidence="2" id="KW-1185">Reference proteome</keyword>
<proteinExistence type="predicted"/>
<sequence length="70" mass="7369">MKAATPATVLSKRVQGDEELDVLLNLSVSTSSGVKVTASPSVPLSISPAPTRTAGESEQLEEWLDDVLDM</sequence>
<organism evidence="1 2">
    <name type="scientific">Peronospora destructor</name>
    <dbReference type="NCBI Taxonomy" id="86335"/>
    <lineage>
        <taxon>Eukaryota</taxon>
        <taxon>Sar</taxon>
        <taxon>Stramenopiles</taxon>
        <taxon>Oomycota</taxon>
        <taxon>Peronosporomycetes</taxon>
        <taxon>Peronosporales</taxon>
        <taxon>Peronosporaceae</taxon>
        <taxon>Peronospora</taxon>
    </lineage>
</organism>
<name>A0AAV0V3U7_9STRA</name>
<reference evidence="1" key="1">
    <citation type="submission" date="2022-12" db="EMBL/GenBank/DDBJ databases">
        <authorList>
            <person name="Webb A."/>
        </authorList>
    </citation>
    <scope>NUCLEOTIDE SEQUENCE</scope>
    <source>
        <strain evidence="1">Pd1</strain>
    </source>
</reference>
<comment type="caution">
    <text evidence="1">The sequence shown here is derived from an EMBL/GenBank/DDBJ whole genome shotgun (WGS) entry which is preliminary data.</text>
</comment>
<evidence type="ECO:0000313" key="2">
    <source>
        <dbReference type="Proteomes" id="UP001162029"/>
    </source>
</evidence>
<dbReference type="Proteomes" id="UP001162029">
    <property type="component" value="Unassembled WGS sequence"/>
</dbReference>
<gene>
    <name evidence="1" type="ORF">PDE001_LOCUS7827</name>
</gene>
<dbReference type="AlphaFoldDB" id="A0AAV0V3U7"/>